<proteinExistence type="predicted"/>
<dbReference type="Proteomes" id="UP000009027">
    <property type="component" value="Unassembled WGS sequence"/>
</dbReference>
<feature type="compositionally biased region" description="Basic and acidic residues" evidence="1">
    <location>
        <begin position="333"/>
        <end position="345"/>
    </location>
</feature>
<feature type="chain" id="PRO_5003389504" evidence="2">
    <location>
        <begin position="25"/>
        <end position="408"/>
    </location>
</feature>
<feature type="region of interest" description="Disordered" evidence="1">
    <location>
        <begin position="277"/>
        <end position="368"/>
    </location>
</feature>
<evidence type="ECO:0000256" key="2">
    <source>
        <dbReference type="SAM" id="SignalP"/>
    </source>
</evidence>
<reference evidence="3 4" key="1">
    <citation type="journal article" date="2012" name="Proc. Natl. Acad. Sci. U.S.A.">
        <title>Antigenic diversity is generated by distinct evolutionary mechanisms in African trypanosome species.</title>
        <authorList>
            <person name="Jackson A.P."/>
            <person name="Berry A."/>
            <person name="Aslett M."/>
            <person name="Allison H.C."/>
            <person name="Burton P."/>
            <person name="Vavrova-Anderson J."/>
            <person name="Brown R."/>
            <person name="Browne H."/>
            <person name="Corton N."/>
            <person name="Hauser H."/>
            <person name="Gamble J."/>
            <person name="Gilderthorp R."/>
            <person name="Marcello L."/>
            <person name="McQuillan J."/>
            <person name="Otto T.D."/>
            <person name="Quail M.A."/>
            <person name="Sanders M.J."/>
            <person name="van Tonder A."/>
            <person name="Ginger M.L."/>
            <person name="Field M.C."/>
            <person name="Barry J.D."/>
            <person name="Hertz-Fowler C."/>
            <person name="Berriman M."/>
        </authorList>
    </citation>
    <scope>NUCLEOTIDE SEQUENCE</scope>
    <source>
        <strain evidence="3 4">Y486</strain>
    </source>
</reference>
<accession>F9WR00</accession>
<feature type="compositionally biased region" description="Polar residues" evidence="1">
    <location>
        <begin position="350"/>
        <end position="368"/>
    </location>
</feature>
<dbReference type="AlphaFoldDB" id="F9WR00"/>
<dbReference type="VEuPathDB" id="TriTrypDB:TvY486_0027380"/>
<gene>
    <name evidence="3" type="ORF">TvY486_0027380</name>
</gene>
<organism evidence="3 4">
    <name type="scientific">Trypanosoma vivax (strain Y486)</name>
    <dbReference type="NCBI Taxonomy" id="1055687"/>
    <lineage>
        <taxon>Eukaryota</taxon>
        <taxon>Discoba</taxon>
        <taxon>Euglenozoa</taxon>
        <taxon>Kinetoplastea</taxon>
        <taxon>Metakinetoplastina</taxon>
        <taxon>Trypanosomatida</taxon>
        <taxon>Trypanosomatidae</taxon>
        <taxon>Trypanosoma</taxon>
        <taxon>Duttonella</taxon>
    </lineage>
</organism>
<keyword evidence="2" id="KW-0732">Signal</keyword>
<evidence type="ECO:0000256" key="1">
    <source>
        <dbReference type="SAM" id="MobiDB-lite"/>
    </source>
</evidence>
<name>F9WR00_TRYVY</name>
<feature type="signal peptide" evidence="2">
    <location>
        <begin position="1"/>
        <end position="24"/>
    </location>
</feature>
<protein>
    <submittedName>
        <fullName evidence="3">Uncharacterized protein</fullName>
    </submittedName>
</protein>
<sequence length="408" mass="44856">MRTASLRTTLVGVFLAATLSGTAPDIFVRCTARGRPGGALLVEGGAELICELSGTLKKVWQYAENFYKNHGFSCLRDVAQRVKDSAEALTYKIDDFIFEFEKGNWEDVICLAETNTRRNEATYTKDGGKLSGCHKRRYDNNAFIDDLEKELNGKIEIFSGVGGGTGWKNGVSDVFGTDARGPGCPLTLHEASFRTDCKGKLHRYSTPYGGLWEIKGVNYERCSEHDCSCSDYYSPEPKIYWIGDDDNDYANMLRTLREDLKTLKEADESKCIKRAMEPTRSPQTQLHENSDNEVSHANISDNVHGNAGGIETEQHTGGGFGAADTNATVVAENHGEPRARSETSHHGSRNNDSNSMRASTDDNASTVPAQNSPLYTDIHISSSCHLGGVIFVFAGIFFGKTFILSPMR</sequence>
<evidence type="ECO:0000313" key="4">
    <source>
        <dbReference type="Proteomes" id="UP000009027"/>
    </source>
</evidence>
<evidence type="ECO:0000313" key="3">
    <source>
        <dbReference type="EMBL" id="CCD19983.1"/>
    </source>
</evidence>
<keyword evidence="4" id="KW-1185">Reference proteome</keyword>
<dbReference type="EMBL" id="CAEX01004597">
    <property type="protein sequence ID" value="CCD19983.1"/>
    <property type="molecule type" value="Genomic_DNA"/>
</dbReference>